<feature type="compositionally biased region" description="Low complexity" evidence="1">
    <location>
        <begin position="40"/>
        <end position="77"/>
    </location>
</feature>
<keyword evidence="2" id="KW-0472">Membrane</keyword>
<sequence length="233" mass="24576">MRLSGEAKVGLVAAVILAIVFATGPPWWFKFFASNETSSESTATSSQPVVTSSAPATTSNTSGPTSPVTTSSSDEPTPASPVSTFNPPAPSFSTMPLADVFRESRVLSQPRVKVIGSAPFTYVIEPNLDSYEYVNDDEDNVLWQVASSTCQSLDLQIGVSTDQPIGVDRTNLSDIMKISTQAEASLTLHLPVDQVTNAHVALTPGEAFAITLSGSYYIFINGSGNCTAPLSFS</sequence>
<gene>
    <name evidence="3" type="ORF">GGQ55_003303</name>
</gene>
<evidence type="ECO:0000313" key="3">
    <source>
        <dbReference type="EMBL" id="NYJ07025.1"/>
    </source>
</evidence>
<comment type="caution">
    <text evidence="3">The sequence shown here is derived from an EMBL/GenBank/DDBJ whole genome shotgun (WGS) entry which is preliminary data.</text>
</comment>
<name>A0A853CGE5_9ACTN</name>
<organism evidence="3 4">
    <name type="scientific">Petropleomorpha daqingensis</name>
    <dbReference type="NCBI Taxonomy" id="2026353"/>
    <lineage>
        <taxon>Bacteria</taxon>
        <taxon>Bacillati</taxon>
        <taxon>Actinomycetota</taxon>
        <taxon>Actinomycetes</taxon>
        <taxon>Geodermatophilales</taxon>
        <taxon>Geodermatophilaceae</taxon>
        <taxon>Petropleomorpha</taxon>
    </lineage>
</organism>
<evidence type="ECO:0000256" key="1">
    <source>
        <dbReference type="SAM" id="MobiDB-lite"/>
    </source>
</evidence>
<feature type="transmembrane region" description="Helical" evidence="2">
    <location>
        <begin position="9"/>
        <end position="29"/>
    </location>
</feature>
<proteinExistence type="predicted"/>
<feature type="compositionally biased region" description="Polar residues" evidence="1">
    <location>
        <begin position="80"/>
        <end position="90"/>
    </location>
</feature>
<dbReference type="AlphaFoldDB" id="A0A853CGE5"/>
<keyword evidence="2" id="KW-1133">Transmembrane helix</keyword>
<protein>
    <submittedName>
        <fullName evidence="3">Cytoskeletal protein RodZ</fullName>
    </submittedName>
</protein>
<accession>A0A853CGE5</accession>
<evidence type="ECO:0000313" key="4">
    <source>
        <dbReference type="Proteomes" id="UP000541969"/>
    </source>
</evidence>
<keyword evidence="2" id="KW-0812">Transmembrane</keyword>
<dbReference type="Proteomes" id="UP000541969">
    <property type="component" value="Unassembled WGS sequence"/>
</dbReference>
<dbReference type="RefSeq" id="WP_179718556.1">
    <property type="nucleotide sequence ID" value="NZ_JACBZT010000001.1"/>
</dbReference>
<reference evidence="3 4" key="1">
    <citation type="submission" date="2020-07" db="EMBL/GenBank/DDBJ databases">
        <title>Sequencing the genomes of 1000 actinobacteria strains.</title>
        <authorList>
            <person name="Klenk H.-P."/>
        </authorList>
    </citation>
    <scope>NUCLEOTIDE SEQUENCE [LARGE SCALE GENOMIC DNA]</scope>
    <source>
        <strain evidence="3 4">DSM 104001</strain>
    </source>
</reference>
<keyword evidence="4" id="KW-1185">Reference proteome</keyword>
<evidence type="ECO:0000256" key="2">
    <source>
        <dbReference type="SAM" id="Phobius"/>
    </source>
</evidence>
<dbReference type="EMBL" id="JACBZT010000001">
    <property type="protein sequence ID" value="NYJ07025.1"/>
    <property type="molecule type" value="Genomic_DNA"/>
</dbReference>
<feature type="region of interest" description="Disordered" evidence="1">
    <location>
        <begin position="40"/>
        <end position="90"/>
    </location>
</feature>